<comment type="similarity">
    <text evidence="2">Belongs to the YejK family.</text>
</comment>
<name>A0A1M7RF86_9BURK</name>
<dbReference type="PANTHER" id="PTHR38772">
    <property type="match status" value="1"/>
</dbReference>
<organism evidence="4 5">
    <name type="scientific">Duganella sacchari</name>
    <dbReference type="NCBI Taxonomy" id="551987"/>
    <lineage>
        <taxon>Bacteria</taxon>
        <taxon>Pseudomonadati</taxon>
        <taxon>Pseudomonadota</taxon>
        <taxon>Betaproteobacteria</taxon>
        <taxon>Burkholderiales</taxon>
        <taxon>Oxalobacteraceae</taxon>
        <taxon>Telluria group</taxon>
        <taxon>Duganella</taxon>
    </lineage>
</organism>
<dbReference type="InterPro" id="IPR007358">
    <property type="entry name" value="Nucleoid_associated_NdpA"/>
</dbReference>
<dbReference type="Proteomes" id="UP000184339">
    <property type="component" value="Unassembled WGS sequence"/>
</dbReference>
<dbReference type="Pfam" id="PF04245">
    <property type="entry name" value="NA37"/>
    <property type="match status" value="1"/>
</dbReference>
<dbReference type="GO" id="GO:0009295">
    <property type="term" value="C:nucleoid"/>
    <property type="evidence" value="ECO:0007669"/>
    <property type="project" value="InterPro"/>
</dbReference>
<protein>
    <submittedName>
        <fullName evidence="4">Nucleoid-associated protein</fullName>
    </submittedName>
</protein>
<evidence type="ECO:0000313" key="5">
    <source>
        <dbReference type="Proteomes" id="UP000184339"/>
    </source>
</evidence>
<dbReference type="GO" id="GO:0005737">
    <property type="term" value="C:cytoplasm"/>
    <property type="evidence" value="ECO:0007669"/>
    <property type="project" value="UniProtKB-SubCell"/>
</dbReference>
<reference evidence="5" key="1">
    <citation type="submission" date="2016-11" db="EMBL/GenBank/DDBJ databases">
        <authorList>
            <person name="Varghese N."/>
            <person name="Submissions S."/>
        </authorList>
    </citation>
    <scope>NUCLEOTIDE SEQUENCE [LARGE SCALE GENOMIC DNA]</scope>
    <source>
        <strain evidence="5">Sac-22</strain>
    </source>
</reference>
<dbReference type="EMBL" id="FRCX01000027">
    <property type="protein sequence ID" value="SHN44821.1"/>
    <property type="molecule type" value="Genomic_DNA"/>
</dbReference>
<evidence type="ECO:0000256" key="2">
    <source>
        <dbReference type="ARBA" id="ARBA00009035"/>
    </source>
</evidence>
<dbReference type="STRING" id="551987.SAMN05192549_12710"/>
<gene>
    <name evidence="4" type="ORF">SAMN05192549_12710</name>
</gene>
<evidence type="ECO:0000256" key="1">
    <source>
        <dbReference type="ARBA" id="ARBA00004496"/>
    </source>
</evidence>
<evidence type="ECO:0000313" key="4">
    <source>
        <dbReference type="EMBL" id="SHN44821.1"/>
    </source>
</evidence>
<dbReference type="AlphaFoldDB" id="A0A1M7RF86"/>
<keyword evidence="3" id="KW-0963">Cytoplasm</keyword>
<keyword evidence="5" id="KW-1185">Reference proteome</keyword>
<accession>A0A1M7RF86</accession>
<proteinExistence type="inferred from homology"/>
<dbReference type="PANTHER" id="PTHR38772:SF1">
    <property type="entry name" value="NUCLEOID-ASSOCIATED PROTEIN YEJK"/>
    <property type="match status" value="1"/>
</dbReference>
<sequence>MVQQLISEYAKRTGKAHGRFEVDEVNYPVQAHIRQHFVDRTTTYLELSSSMMATLCAKAKGTAATPGGVIIAHTEIYGAEFLIVAIVSEEWAPALNKEMEVEGGQHLDMKGFRFAGRVNLTEWQSGGDKYLSFLRGKGQQVSAYFKAFLGCDSSVTDAAETRNLKDALDEFVKISNLDEQQTQNFYDKAFSLCDRLHKERLPIDFGAFANELWPTDPSSLTRILSEPDRKLSDGFVPDKRVYRAFVQFSGKTKTWKVEFSREAIKSGEIVFNQDETLSITNIPPELKDRLRSEVKDQDE</sequence>
<comment type="subcellular location">
    <subcellularLocation>
        <location evidence="1">Cytoplasm</location>
    </subcellularLocation>
</comment>
<evidence type="ECO:0000256" key="3">
    <source>
        <dbReference type="ARBA" id="ARBA00022490"/>
    </source>
</evidence>